<sequence length="312" mass="34097">MPDIILHHYESSPFSEKVRRILAYKKLDWLSVHIPRVMPKPDLMPLTGGYRRTPVLQIGADVYCDTALIADVLDRLQPEPSLYPAPVGGMSRILAQWADATLFWTAVPYVFQPAGAKSLLAGLSPEEAKAFGADRAAMRGSFATLPVPDAMIALAEYLRRLDDMLAGGSPYLCGAQASIADFSVYHSLWFIARAKDLADILDDTPRLLAWMERIAEMQHGAPRQISADEALQMAHGVEPAPFDDAGFVDAHGVVLGDTVAITPTDYALDPVVGELVMATENEYAVRRGDARAGSVIVHFPRVGFALKRIDNQ</sequence>
<dbReference type="Proteomes" id="UP000622890">
    <property type="component" value="Unassembled WGS sequence"/>
</dbReference>
<dbReference type="CDD" id="cd00570">
    <property type="entry name" value="GST_N_family"/>
    <property type="match status" value="1"/>
</dbReference>
<dbReference type="InterPro" id="IPR004045">
    <property type="entry name" value="Glutathione_S-Trfase_N"/>
</dbReference>
<dbReference type="AlphaFoldDB" id="A0A934SUC8"/>
<evidence type="ECO:0000313" key="4">
    <source>
        <dbReference type="Proteomes" id="UP000622890"/>
    </source>
</evidence>
<dbReference type="CDD" id="cd00299">
    <property type="entry name" value="GST_C_family"/>
    <property type="match status" value="1"/>
</dbReference>
<dbReference type="InterPro" id="IPR010987">
    <property type="entry name" value="Glutathione-S-Trfase_C-like"/>
</dbReference>
<organism evidence="3 4">
    <name type="scientific">Noviherbaspirillum pedocola</name>
    <dbReference type="NCBI Taxonomy" id="2801341"/>
    <lineage>
        <taxon>Bacteria</taxon>
        <taxon>Pseudomonadati</taxon>
        <taxon>Pseudomonadota</taxon>
        <taxon>Betaproteobacteria</taxon>
        <taxon>Burkholderiales</taxon>
        <taxon>Oxalobacteraceae</taxon>
        <taxon>Noviherbaspirillum</taxon>
    </lineage>
</organism>
<dbReference type="Pfam" id="PF13417">
    <property type="entry name" value="GST_N_3"/>
    <property type="match status" value="1"/>
</dbReference>
<evidence type="ECO:0000313" key="3">
    <source>
        <dbReference type="EMBL" id="MBK4735724.1"/>
    </source>
</evidence>
<gene>
    <name evidence="3" type="ORF">JJB74_13965</name>
</gene>
<evidence type="ECO:0000259" key="1">
    <source>
        <dbReference type="PROSITE" id="PS50404"/>
    </source>
</evidence>
<dbReference type="InterPro" id="IPR036282">
    <property type="entry name" value="Glutathione-S-Trfase_C_sf"/>
</dbReference>
<name>A0A934SUC8_9BURK</name>
<feature type="domain" description="GST N-terminal" evidence="1">
    <location>
        <begin position="2"/>
        <end position="81"/>
    </location>
</feature>
<evidence type="ECO:0000259" key="2">
    <source>
        <dbReference type="PROSITE" id="PS50405"/>
    </source>
</evidence>
<dbReference type="Gene3D" id="3.40.30.110">
    <property type="match status" value="2"/>
</dbReference>
<dbReference type="SUPFAM" id="SSF47616">
    <property type="entry name" value="GST C-terminal domain-like"/>
    <property type="match status" value="1"/>
</dbReference>
<proteinExistence type="predicted"/>
<keyword evidence="4" id="KW-1185">Reference proteome</keyword>
<feature type="domain" description="GST C-terminal" evidence="2">
    <location>
        <begin position="84"/>
        <end position="237"/>
    </location>
</feature>
<protein>
    <submittedName>
        <fullName evidence="3">Glutathione S-transferase family protein</fullName>
    </submittedName>
</protein>
<dbReference type="SUPFAM" id="SSF52833">
    <property type="entry name" value="Thioredoxin-like"/>
    <property type="match status" value="1"/>
</dbReference>
<dbReference type="Pfam" id="PF13410">
    <property type="entry name" value="GST_C_2"/>
    <property type="match status" value="1"/>
</dbReference>
<dbReference type="PROSITE" id="PS50404">
    <property type="entry name" value="GST_NTER"/>
    <property type="match status" value="1"/>
</dbReference>
<accession>A0A934SUC8</accession>
<reference evidence="3" key="1">
    <citation type="submission" date="2021-01" db="EMBL/GenBank/DDBJ databases">
        <title>Genome sequence of strain Noviherbaspirillum sp. DKR-6.</title>
        <authorList>
            <person name="Chaudhary D.K."/>
        </authorList>
    </citation>
    <scope>NUCLEOTIDE SEQUENCE</scope>
    <source>
        <strain evidence="3">DKR-6</strain>
    </source>
</reference>
<dbReference type="PROSITE" id="PS50405">
    <property type="entry name" value="GST_CTER"/>
    <property type="match status" value="1"/>
</dbReference>
<comment type="caution">
    <text evidence="3">The sequence shown here is derived from an EMBL/GenBank/DDBJ whole genome shotgun (WGS) entry which is preliminary data.</text>
</comment>
<dbReference type="EMBL" id="JAEPBG010000005">
    <property type="protein sequence ID" value="MBK4735724.1"/>
    <property type="molecule type" value="Genomic_DNA"/>
</dbReference>
<dbReference type="RefSeq" id="WP_200592497.1">
    <property type="nucleotide sequence ID" value="NZ_JAEPBG010000005.1"/>
</dbReference>
<dbReference type="InterPro" id="IPR036249">
    <property type="entry name" value="Thioredoxin-like_sf"/>
</dbReference>